<reference evidence="12 13" key="1">
    <citation type="journal article" date="2019" name="Sci. Rep.">
        <title>Orb-weaving spider Araneus ventricosus genome elucidates the spidroin gene catalogue.</title>
        <authorList>
            <person name="Kono N."/>
            <person name="Nakamura H."/>
            <person name="Ohtoshi R."/>
            <person name="Moran D.A.P."/>
            <person name="Shinohara A."/>
            <person name="Yoshida Y."/>
            <person name="Fujiwara M."/>
            <person name="Mori M."/>
            <person name="Tomita M."/>
            <person name="Arakawa K."/>
        </authorList>
    </citation>
    <scope>NUCLEOTIDE SEQUENCE [LARGE SCALE GENOMIC DNA]</scope>
</reference>
<keyword evidence="7" id="KW-0539">Nucleus</keyword>
<evidence type="ECO:0000256" key="6">
    <source>
        <dbReference type="ARBA" id="ARBA00023187"/>
    </source>
</evidence>
<keyword evidence="6" id="KW-0508">mRNA splicing</keyword>
<keyword evidence="8" id="KW-0131">Cell cycle</keyword>
<dbReference type="Proteomes" id="UP000499080">
    <property type="component" value="Unassembled WGS sequence"/>
</dbReference>
<evidence type="ECO:0000313" key="12">
    <source>
        <dbReference type="EMBL" id="GBM28417.1"/>
    </source>
</evidence>
<dbReference type="InterPro" id="IPR051421">
    <property type="entry name" value="RNA_Proc_DNA_Dmg_Regulator"/>
</dbReference>
<feature type="compositionally biased region" description="Low complexity" evidence="9">
    <location>
        <begin position="198"/>
        <end position="217"/>
    </location>
</feature>
<comment type="similarity">
    <text evidence="3">Belongs to the SDE2 family.</text>
</comment>
<feature type="domain" description="SDE2-like" evidence="11">
    <location>
        <begin position="69"/>
        <end position="165"/>
    </location>
</feature>
<evidence type="ECO:0000259" key="11">
    <source>
        <dbReference type="Pfam" id="PF22782"/>
    </source>
</evidence>
<evidence type="ECO:0000256" key="3">
    <source>
        <dbReference type="ARBA" id="ARBA00008726"/>
    </source>
</evidence>
<keyword evidence="13" id="KW-1185">Reference proteome</keyword>
<dbReference type="InterPro" id="IPR025086">
    <property type="entry name" value="SDE2/SF3A3_SAP"/>
</dbReference>
<evidence type="ECO:0000256" key="1">
    <source>
        <dbReference type="ARBA" id="ARBA00004123"/>
    </source>
</evidence>
<gene>
    <name evidence="12" type="primary">sde2_0</name>
    <name evidence="12" type="ORF">AVEN_262172_1</name>
</gene>
<dbReference type="Pfam" id="PF13297">
    <property type="entry name" value="SDE2_2C"/>
    <property type="match status" value="1"/>
</dbReference>
<dbReference type="AlphaFoldDB" id="A0A4Y2EHZ9"/>
<feature type="compositionally biased region" description="Basic and acidic residues" evidence="9">
    <location>
        <begin position="339"/>
        <end position="350"/>
    </location>
</feature>
<feature type="domain" description="SDE2/SF3A3 SAP" evidence="10">
    <location>
        <begin position="357"/>
        <end position="428"/>
    </location>
</feature>
<dbReference type="PANTHER" id="PTHR12786">
    <property type="entry name" value="SPLICING FACTOR SF3A-RELATED"/>
    <property type="match status" value="1"/>
</dbReference>
<sequence>MVFLRLPIEKGIKCLSFGNDSVTVDEIRCHIVSYWGIDDFKLHYNGKLLEGQHVVPSDATVQTTFSLPGGKGGFGSMLRAIGAQIEKTTNREACRDLSGRRLRDINEEQRLKKWIAKESEREAEKARRRQARLERLKSKPKHNFVDFEYEKEISQLPERVDEALHAGMEKASKRPKTVEACSAPPSKKKKLWLDEDLSGSSDSDSQEASSSSGNANSRTDNAHSSRSEASGSESSNDSLLSEAKHDDTTEKEVPMIVHSEEETSLNASQENQQVSSNVDATPDQMSLNVIRMQEETEALQDQGTVNTNATQELASSRASTTEEQMTSNTNAEASCSSSKNDDEKETDSSGKVKNNADSQPAVEAEMEDVDLMSYESASELESLGLERLKAVLMIRGLKCGGTISDRAQRLWKVRGLEPHEYPSNLLAKNKK</sequence>
<feature type="compositionally biased region" description="Basic and acidic residues" evidence="9">
    <location>
        <begin position="242"/>
        <end position="261"/>
    </location>
</feature>
<feature type="compositionally biased region" description="Low complexity" evidence="9">
    <location>
        <begin position="227"/>
        <end position="241"/>
    </location>
</feature>
<evidence type="ECO:0000256" key="5">
    <source>
        <dbReference type="ARBA" id="ARBA00022664"/>
    </source>
</evidence>
<evidence type="ECO:0000256" key="9">
    <source>
        <dbReference type="SAM" id="MobiDB-lite"/>
    </source>
</evidence>
<feature type="compositionally biased region" description="Polar residues" evidence="9">
    <location>
        <begin position="264"/>
        <end position="283"/>
    </location>
</feature>
<feature type="compositionally biased region" description="Polar residues" evidence="9">
    <location>
        <begin position="312"/>
        <end position="338"/>
    </location>
</feature>
<dbReference type="GO" id="GO:0006397">
    <property type="term" value="P:mRNA processing"/>
    <property type="evidence" value="ECO:0007669"/>
    <property type="project" value="UniProtKB-KW"/>
</dbReference>
<dbReference type="PANTHER" id="PTHR12786:SF1">
    <property type="entry name" value="SPLICING REGULATOR SDE2"/>
    <property type="match status" value="1"/>
</dbReference>
<dbReference type="GO" id="GO:0005634">
    <property type="term" value="C:nucleus"/>
    <property type="evidence" value="ECO:0007669"/>
    <property type="project" value="UniProtKB-SubCell"/>
</dbReference>
<dbReference type="Pfam" id="PF22782">
    <property type="entry name" value="SDE2"/>
    <property type="match status" value="1"/>
</dbReference>
<dbReference type="EMBL" id="BGPR01000610">
    <property type="protein sequence ID" value="GBM28417.1"/>
    <property type="molecule type" value="Genomic_DNA"/>
</dbReference>
<dbReference type="OrthoDB" id="547031at2759"/>
<dbReference type="GO" id="GO:0005737">
    <property type="term" value="C:cytoplasm"/>
    <property type="evidence" value="ECO:0007669"/>
    <property type="project" value="UniProtKB-SubCell"/>
</dbReference>
<dbReference type="InterPro" id="IPR053822">
    <property type="entry name" value="SDE2-like_dom"/>
</dbReference>
<evidence type="ECO:0000313" key="13">
    <source>
        <dbReference type="Proteomes" id="UP000499080"/>
    </source>
</evidence>
<name>A0A4Y2EHZ9_ARAVE</name>
<feature type="region of interest" description="Disordered" evidence="9">
    <location>
        <begin position="169"/>
        <end position="283"/>
    </location>
</feature>
<accession>A0A4Y2EHZ9</accession>
<proteinExistence type="inferred from homology"/>
<comment type="caution">
    <text evidence="12">The sequence shown here is derived from an EMBL/GenBank/DDBJ whole genome shotgun (WGS) entry which is preliminary data.</text>
</comment>
<organism evidence="12 13">
    <name type="scientific">Araneus ventricosus</name>
    <name type="common">Orbweaver spider</name>
    <name type="synonym">Epeira ventricosa</name>
    <dbReference type="NCBI Taxonomy" id="182803"/>
    <lineage>
        <taxon>Eukaryota</taxon>
        <taxon>Metazoa</taxon>
        <taxon>Ecdysozoa</taxon>
        <taxon>Arthropoda</taxon>
        <taxon>Chelicerata</taxon>
        <taxon>Arachnida</taxon>
        <taxon>Araneae</taxon>
        <taxon>Araneomorphae</taxon>
        <taxon>Entelegynae</taxon>
        <taxon>Araneoidea</taxon>
        <taxon>Araneidae</taxon>
        <taxon>Araneus</taxon>
    </lineage>
</organism>
<dbReference type="GO" id="GO:0008380">
    <property type="term" value="P:RNA splicing"/>
    <property type="evidence" value="ECO:0007669"/>
    <property type="project" value="UniProtKB-KW"/>
</dbReference>
<feature type="region of interest" description="Disordered" evidence="9">
    <location>
        <begin position="312"/>
        <end position="368"/>
    </location>
</feature>
<evidence type="ECO:0000256" key="2">
    <source>
        <dbReference type="ARBA" id="ARBA00004496"/>
    </source>
</evidence>
<evidence type="ECO:0000256" key="7">
    <source>
        <dbReference type="ARBA" id="ARBA00023242"/>
    </source>
</evidence>
<evidence type="ECO:0000256" key="8">
    <source>
        <dbReference type="ARBA" id="ARBA00023306"/>
    </source>
</evidence>
<comment type="subcellular location">
    <subcellularLocation>
        <location evidence="2">Cytoplasm</location>
    </subcellularLocation>
    <subcellularLocation>
        <location evidence="1">Nucleus</location>
    </subcellularLocation>
</comment>
<protein>
    <submittedName>
        <fullName evidence="12">Replication stress response regulator SDE2</fullName>
    </submittedName>
</protein>
<keyword evidence="4" id="KW-0963">Cytoplasm</keyword>
<evidence type="ECO:0000256" key="4">
    <source>
        <dbReference type="ARBA" id="ARBA00022490"/>
    </source>
</evidence>
<evidence type="ECO:0000259" key="10">
    <source>
        <dbReference type="Pfam" id="PF13297"/>
    </source>
</evidence>
<keyword evidence="5" id="KW-0507">mRNA processing</keyword>